<dbReference type="PANTHER" id="PTHR34796">
    <property type="entry name" value="EXPRESSED PROTEIN"/>
    <property type="match status" value="1"/>
</dbReference>
<evidence type="ECO:0000313" key="1">
    <source>
        <dbReference type="EMBL" id="EPR31487.1"/>
    </source>
</evidence>
<dbReference type="STRING" id="1121439.dsat_0811"/>
<dbReference type="PATRIC" id="fig|1121439.3.peg.2180"/>
<name>S7T328_9BACT</name>
<evidence type="ECO:0008006" key="3">
    <source>
        <dbReference type="Google" id="ProtNLM"/>
    </source>
</evidence>
<dbReference type="AlphaFoldDB" id="S7T328"/>
<dbReference type="OrthoDB" id="9799942at2"/>
<accession>S7T328</accession>
<comment type="caution">
    <text evidence="1">The sequence shown here is derived from an EMBL/GenBank/DDBJ whole genome shotgun (WGS) entry which is preliminary data.</text>
</comment>
<dbReference type="Gene3D" id="1.10.3450.10">
    <property type="entry name" value="TTHA0068-like"/>
    <property type="match status" value="1"/>
</dbReference>
<proteinExistence type="predicted"/>
<sequence length="133" mass="14216">MTDRGPAAGAGIVPDADIRLALARRQFNAGEYFACHETLERLWIEERTAVRDLYKGILQIAVALHHEGGGNRRGALRLLQSGQTLIEPFAPACQGLDVAGLLVQARACRAALDCADSEKVLSAACVIMLHAAP</sequence>
<gene>
    <name evidence="1" type="ORF">dsat_0811</name>
</gene>
<protein>
    <recommendedName>
        <fullName evidence="3">DUF309 domain-containing protein</fullName>
    </recommendedName>
</protein>
<evidence type="ECO:0000313" key="2">
    <source>
        <dbReference type="Proteomes" id="UP000014975"/>
    </source>
</evidence>
<dbReference type="InterPro" id="IPR005500">
    <property type="entry name" value="DUF309"/>
</dbReference>
<organism evidence="1 2">
    <name type="scientific">Alkalidesulfovibrio alkalitolerans DSM 16529</name>
    <dbReference type="NCBI Taxonomy" id="1121439"/>
    <lineage>
        <taxon>Bacteria</taxon>
        <taxon>Pseudomonadati</taxon>
        <taxon>Thermodesulfobacteriota</taxon>
        <taxon>Desulfovibrionia</taxon>
        <taxon>Desulfovibrionales</taxon>
        <taxon>Desulfovibrionaceae</taxon>
        <taxon>Alkalidesulfovibrio</taxon>
    </lineage>
</organism>
<reference evidence="1 2" key="1">
    <citation type="journal article" date="2013" name="Genome Announc.">
        <title>Draft genome sequences for three mercury-methylating, sulfate-reducing bacteria.</title>
        <authorList>
            <person name="Brown S.D."/>
            <person name="Hurt R.A.Jr."/>
            <person name="Gilmour C.C."/>
            <person name="Elias D.A."/>
        </authorList>
    </citation>
    <scope>NUCLEOTIDE SEQUENCE [LARGE SCALE GENOMIC DNA]</scope>
    <source>
        <strain evidence="1 2">DSM 16529</strain>
    </source>
</reference>
<dbReference type="RefSeq" id="WP_020887508.1">
    <property type="nucleotide sequence ID" value="NZ_ATHI01000028.1"/>
</dbReference>
<dbReference type="Proteomes" id="UP000014975">
    <property type="component" value="Unassembled WGS sequence"/>
</dbReference>
<dbReference type="Pfam" id="PF03745">
    <property type="entry name" value="DUF309"/>
    <property type="match status" value="1"/>
</dbReference>
<keyword evidence="2" id="KW-1185">Reference proteome</keyword>
<dbReference type="PANTHER" id="PTHR34796:SF1">
    <property type="entry name" value="EXPRESSED PROTEIN"/>
    <property type="match status" value="1"/>
</dbReference>
<dbReference type="SUPFAM" id="SSF140663">
    <property type="entry name" value="TTHA0068-like"/>
    <property type="match status" value="1"/>
</dbReference>
<dbReference type="EMBL" id="ATHI01000028">
    <property type="protein sequence ID" value="EPR31487.1"/>
    <property type="molecule type" value="Genomic_DNA"/>
</dbReference>
<dbReference type="InterPro" id="IPR023203">
    <property type="entry name" value="TTHA0068_sf"/>
</dbReference>
<dbReference type="eggNOG" id="COG1547">
    <property type="taxonomic scope" value="Bacteria"/>
</dbReference>